<evidence type="ECO:0000313" key="4">
    <source>
        <dbReference type="Proteomes" id="UP001055303"/>
    </source>
</evidence>
<dbReference type="EMBL" id="CABFVH010000001">
    <property type="protein sequence ID" value="VUF10626.1"/>
    <property type="molecule type" value="Genomic_DNA"/>
</dbReference>
<dbReference type="EMBL" id="BPQI01000044">
    <property type="protein sequence ID" value="GJD55879.1"/>
    <property type="molecule type" value="Genomic_DNA"/>
</dbReference>
<reference evidence="2 3" key="1">
    <citation type="submission" date="2019-06" db="EMBL/GenBank/DDBJ databases">
        <authorList>
            <person name="Rodrigo-Torres L."/>
            <person name="Arahal R. D."/>
            <person name="Lucena T."/>
        </authorList>
    </citation>
    <scope>NUCLEOTIDE SEQUENCE [LARGE SCALE GENOMIC DNA]</scope>
    <source>
        <strain evidence="2 3">SW08-7</strain>
    </source>
</reference>
<gene>
    <name evidence="1" type="ORF">IFDJLNFL_1770</name>
    <name evidence="2" type="ORF">MTDSW087_00294</name>
</gene>
<reference evidence="1" key="2">
    <citation type="journal article" date="2021" name="Front. Microbiol.">
        <title>Comprehensive Comparative Genomics and Phenotyping of Methylobacterium Species.</title>
        <authorList>
            <person name="Alessa O."/>
            <person name="Ogura Y."/>
            <person name="Fujitani Y."/>
            <person name="Takami H."/>
            <person name="Hayashi T."/>
            <person name="Sahin N."/>
            <person name="Tani A."/>
        </authorList>
    </citation>
    <scope>NUCLEOTIDE SEQUENCE</scope>
    <source>
        <strain evidence="1">DSM 22415</strain>
    </source>
</reference>
<organism evidence="2 3">
    <name type="scientific">Methylobacterium dankookense</name>
    <dbReference type="NCBI Taxonomy" id="560405"/>
    <lineage>
        <taxon>Bacteria</taxon>
        <taxon>Pseudomonadati</taxon>
        <taxon>Pseudomonadota</taxon>
        <taxon>Alphaproteobacteria</taxon>
        <taxon>Hyphomicrobiales</taxon>
        <taxon>Methylobacteriaceae</taxon>
        <taxon>Methylobacterium</taxon>
    </lineage>
</organism>
<keyword evidence="4" id="KW-1185">Reference proteome</keyword>
<protein>
    <submittedName>
        <fullName evidence="2">Uncharacterized protein</fullName>
    </submittedName>
</protein>
<sequence length="107" mass="11914">MGCTTVQLYRKGNATSARLDHVRQQDIEHFDVGGVPWVRAGTGGISTNAVPLQDGGRWWQLPAGYDYGNLLVVWNDADAHWSWEPKNDMTLSDFRALLSLANQAFLP</sequence>
<evidence type="ECO:0000313" key="1">
    <source>
        <dbReference type="EMBL" id="GJD55879.1"/>
    </source>
</evidence>
<evidence type="ECO:0000313" key="3">
    <source>
        <dbReference type="Proteomes" id="UP000401717"/>
    </source>
</evidence>
<dbReference type="Proteomes" id="UP001055303">
    <property type="component" value="Unassembled WGS sequence"/>
</dbReference>
<name>A0A564FSD0_9HYPH</name>
<reference evidence="1" key="3">
    <citation type="submission" date="2021-08" db="EMBL/GenBank/DDBJ databases">
        <authorList>
            <person name="Tani A."/>
            <person name="Ola A."/>
            <person name="Ogura Y."/>
            <person name="Katsura K."/>
            <person name="Hayashi T."/>
        </authorList>
    </citation>
    <scope>NUCLEOTIDE SEQUENCE</scope>
    <source>
        <strain evidence="1">DSM 22415</strain>
    </source>
</reference>
<dbReference type="AlphaFoldDB" id="A0A564FSD0"/>
<dbReference type="Proteomes" id="UP000401717">
    <property type="component" value="Unassembled WGS sequence"/>
</dbReference>
<proteinExistence type="predicted"/>
<evidence type="ECO:0000313" key="2">
    <source>
        <dbReference type="EMBL" id="VUF10626.1"/>
    </source>
</evidence>
<accession>A0A564FSD0</accession>